<feature type="domain" description="C2H2-type" evidence="2">
    <location>
        <begin position="24"/>
        <end position="49"/>
    </location>
</feature>
<organism evidence="3 4">
    <name type="scientific">Aulographum hederae CBS 113979</name>
    <dbReference type="NCBI Taxonomy" id="1176131"/>
    <lineage>
        <taxon>Eukaryota</taxon>
        <taxon>Fungi</taxon>
        <taxon>Dikarya</taxon>
        <taxon>Ascomycota</taxon>
        <taxon>Pezizomycotina</taxon>
        <taxon>Dothideomycetes</taxon>
        <taxon>Pleosporomycetidae</taxon>
        <taxon>Aulographales</taxon>
        <taxon>Aulographaceae</taxon>
    </lineage>
</organism>
<dbReference type="InterPro" id="IPR013087">
    <property type="entry name" value="Znf_C2H2_type"/>
</dbReference>
<dbReference type="Proteomes" id="UP000800041">
    <property type="component" value="Unassembled WGS sequence"/>
</dbReference>
<accession>A0A6G1GNC6</accession>
<dbReference type="Pfam" id="PF26177">
    <property type="entry name" value="zf_C2H2_17_1st"/>
    <property type="match status" value="1"/>
</dbReference>
<dbReference type="SMART" id="SM00355">
    <property type="entry name" value="ZnF_C2H2"/>
    <property type="match status" value="3"/>
</dbReference>
<dbReference type="InterPro" id="IPR059009">
    <property type="entry name" value="Znf_C2H2_17_1st"/>
</dbReference>
<evidence type="ECO:0000313" key="4">
    <source>
        <dbReference type="Proteomes" id="UP000800041"/>
    </source>
</evidence>
<dbReference type="PANTHER" id="PTHR46179:SF24">
    <property type="entry name" value="C2H2-TYPE DOMAIN-CONTAINING PROTEIN"/>
    <property type="match status" value="1"/>
</dbReference>
<dbReference type="AlphaFoldDB" id="A0A6G1GNC6"/>
<dbReference type="Gene3D" id="3.30.160.60">
    <property type="entry name" value="Classic Zinc Finger"/>
    <property type="match status" value="2"/>
</dbReference>
<feature type="region of interest" description="Disordered" evidence="1">
    <location>
        <begin position="116"/>
        <end position="174"/>
    </location>
</feature>
<gene>
    <name evidence="3" type="ORF">K402DRAFT_340339</name>
</gene>
<keyword evidence="4" id="KW-1185">Reference proteome</keyword>
<feature type="domain" description="C2H2-type" evidence="2">
    <location>
        <begin position="53"/>
        <end position="80"/>
    </location>
</feature>
<evidence type="ECO:0000313" key="3">
    <source>
        <dbReference type="EMBL" id="KAF1982466.1"/>
    </source>
</evidence>
<feature type="compositionally biased region" description="Basic and acidic residues" evidence="1">
    <location>
        <begin position="158"/>
        <end position="174"/>
    </location>
</feature>
<protein>
    <recommendedName>
        <fullName evidence="2">C2H2-type domain-containing protein</fullName>
    </recommendedName>
</protein>
<dbReference type="OrthoDB" id="5305647at2759"/>
<dbReference type="InterPro" id="IPR059095">
    <property type="entry name" value="Znf_C2H2_17_2nd"/>
</dbReference>
<reference evidence="3" key="1">
    <citation type="journal article" date="2020" name="Stud. Mycol.">
        <title>101 Dothideomycetes genomes: a test case for predicting lifestyles and emergence of pathogens.</title>
        <authorList>
            <person name="Haridas S."/>
            <person name="Albert R."/>
            <person name="Binder M."/>
            <person name="Bloem J."/>
            <person name="Labutti K."/>
            <person name="Salamov A."/>
            <person name="Andreopoulos B."/>
            <person name="Baker S."/>
            <person name="Barry K."/>
            <person name="Bills G."/>
            <person name="Bluhm B."/>
            <person name="Cannon C."/>
            <person name="Castanera R."/>
            <person name="Culley D."/>
            <person name="Daum C."/>
            <person name="Ezra D."/>
            <person name="Gonzalez J."/>
            <person name="Henrissat B."/>
            <person name="Kuo A."/>
            <person name="Liang C."/>
            <person name="Lipzen A."/>
            <person name="Lutzoni F."/>
            <person name="Magnuson J."/>
            <person name="Mondo S."/>
            <person name="Nolan M."/>
            <person name="Ohm R."/>
            <person name="Pangilinan J."/>
            <person name="Park H.-J."/>
            <person name="Ramirez L."/>
            <person name="Alfaro M."/>
            <person name="Sun H."/>
            <person name="Tritt A."/>
            <person name="Yoshinaga Y."/>
            <person name="Zwiers L.-H."/>
            <person name="Turgeon B."/>
            <person name="Goodwin S."/>
            <person name="Spatafora J."/>
            <person name="Crous P."/>
            <person name="Grigoriev I."/>
        </authorList>
    </citation>
    <scope>NUCLEOTIDE SEQUENCE</scope>
    <source>
        <strain evidence="3">CBS 113979</strain>
    </source>
</reference>
<evidence type="ECO:0000259" key="2">
    <source>
        <dbReference type="SMART" id="SM00355"/>
    </source>
</evidence>
<feature type="region of interest" description="Disordered" evidence="1">
    <location>
        <begin position="1"/>
        <end position="22"/>
    </location>
</feature>
<dbReference type="Pfam" id="PF26176">
    <property type="entry name" value="zf_C2H2_17_2"/>
    <property type="match status" value="1"/>
</dbReference>
<dbReference type="PANTHER" id="PTHR46179">
    <property type="entry name" value="ZINC FINGER PROTEIN"/>
    <property type="match status" value="1"/>
</dbReference>
<dbReference type="EMBL" id="ML977184">
    <property type="protein sequence ID" value="KAF1982466.1"/>
    <property type="molecule type" value="Genomic_DNA"/>
</dbReference>
<dbReference type="GO" id="GO:0006357">
    <property type="term" value="P:regulation of transcription by RNA polymerase II"/>
    <property type="evidence" value="ECO:0007669"/>
    <property type="project" value="TreeGrafter"/>
</dbReference>
<name>A0A6G1GNC6_9PEZI</name>
<sequence length="208" mass="23886">MPSPRGSNTYKRPEEPPRNSKGKMICKFDECRDLVFDRKCEWGKHMDKHDRPYKCKLPGCEKLLGFTYSGGLLRHKREVHKMNAGTKRELFCNVPNCKRNSGTGFTRKENLAEHMRRVHRRTSASTDAGSPTVRRGESVESDEMTKSPSCDAEEEADVTQRSEAASDHVDPDLREEVRQLKQMNKELLARVGTLEEFVSQQSRQQQTT</sequence>
<dbReference type="GO" id="GO:0005634">
    <property type="term" value="C:nucleus"/>
    <property type="evidence" value="ECO:0007669"/>
    <property type="project" value="TreeGrafter"/>
</dbReference>
<proteinExistence type="predicted"/>
<dbReference type="InterPro" id="IPR051061">
    <property type="entry name" value="Zinc_finger_trans_reg"/>
</dbReference>
<feature type="domain" description="C2H2-type" evidence="2">
    <location>
        <begin position="90"/>
        <end position="119"/>
    </location>
</feature>
<evidence type="ECO:0000256" key="1">
    <source>
        <dbReference type="SAM" id="MobiDB-lite"/>
    </source>
</evidence>
<feature type="compositionally biased region" description="Polar residues" evidence="1">
    <location>
        <begin position="1"/>
        <end position="10"/>
    </location>
</feature>